<evidence type="ECO:0000313" key="3">
    <source>
        <dbReference type="Proteomes" id="UP001254257"/>
    </source>
</evidence>
<keyword evidence="3" id="KW-1185">Reference proteome</keyword>
<protein>
    <submittedName>
        <fullName evidence="2">Uncharacterized protein</fullName>
    </submittedName>
</protein>
<name>A0ABU3S6P0_9HYPH</name>
<evidence type="ECO:0000313" key="2">
    <source>
        <dbReference type="EMBL" id="MDU0340460.1"/>
    </source>
</evidence>
<sequence>MKQYPMAIACAVAALLLAGTCAAQTEPGNGEASFLNALEGRFSGDGTLQNAGGSSRSLKCQFNGDQQGPRLSLDGSCRTAAIFSATIRIELRHDPSTGRYAGTFRESTGTVADLGGRRQGQRLTLAFNETAESVRPNPPATLTITRQEGGIALTLRGSQPGKGQNLDLALRED</sequence>
<accession>A0ABU3S6P0</accession>
<dbReference type="EMBL" id="JAWDID010000013">
    <property type="protein sequence ID" value="MDU0340460.1"/>
    <property type="molecule type" value="Genomic_DNA"/>
</dbReference>
<evidence type="ECO:0000256" key="1">
    <source>
        <dbReference type="SAM" id="SignalP"/>
    </source>
</evidence>
<dbReference type="RefSeq" id="WP_316018327.1">
    <property type="nucleotide sequence ID" value="NZ_JAWDID010000013.1"/>
</dbReference>
<feature type="signal peptide" evidence="1">
    <location>
        <begin position="1"/>
        <end position="25"/>
    </location>
</feature>
<gene>
    <name evidence="2" type="ORF">RKE40_11225</name>
</gene>
<reference evidence="2 3" key="1">
    <citation type="submission" date="2023-09" db="EMBL/GenBank/DDBJ databases">
        <title>Whole genome shotgun sequencing (WGS) of Bosea sp. ZW T0_25, isolated from stored onions (Allium cepa).</title>
        <authorList>
            <person name="Stoll D.A."/>
            <person name="Huch M."/>
        </authorList>
    </citation>
    <scope>NUCLEOTIDE SEQUENCE [LARGE SCALE GENOMIC DNA]</scope>
    <source>
        <strain evidence="2 3">ZW T0_25</strain>
    </source>
</reference>
<dbReference type="Proteomes" id="UP001254257">
    <property type="component" value="Unassembled WGS sequence"/>
</dbReference>
<organism evidence="2 3">
    <name type="scientific">Bosea rubneri</name>
    <dbReference type="NCBI Taxonomy" id="3075434"/>
    <lineage>
        <taxon>Bacteria</taxon>
        <taxon>Pseudomonadati</taxon>
        <taxon>Pseudomonadota</taxon>
        <taxon>Alphaproteobacteria</taxon>
        <taxon>Hyphomicrobiales</taxon>
        <taxon>Boseaceae</taxon>
        <taxon>Bosea</taxon>
    </lineage>
</organism>
<keyword evidence="1" id="KW-0732">Signal</keyword>
<feature type="chain" id="PRO_5046904871" evidence="1">
    <location>
        <begin position="26"/>
        <end position="173"/>
    </location>
</feature>
<proteinExistence type="predicted"/>
<comment type="caution">
    <text evidence="2">The sequence shown here is derived from an EMBL/GenBank/DDBJ whole genome shotgun (WGS) entry which is preliminary data.</text>
</comment>